<keyword evidence="2" id="KW-0732">Signal</keyword>
<dbReference type="STRING" id="400727.A0A2T7NS81"/>
<dbReference type="AlphaFoldDB" id="A0A2T7NS81"/>
<evidence type="ECO:0000256" key="1">
    <source>
        <dbReference type="SAM" id="MobiDB-lite"/>
    </source>
</evidence>
<feature type="chain" id="PRO_5015539211" description="EGF-like domain-containing protein" evidence="2">
    <location>
        <begin position="23"/>
        <end position="386"/>
    </location>
</feature>
<proteinExistence type="predicted"/>
<evidence type="ECO:0000313" key="4">
    <source>
        <dbReference type="EMBL" id="PVD24030.1"/>
    </source>
</evidence>
<evidence type="ECO:0000256" key="2">
    <source>
        <dbReference type="SAM" id="SignalP"/>
    </source>
</evidence>
<protein>
    <recommendedName>
        <fullName evidence="3">EGF-like domain-containing protein</fullName>
    </recommendedName>
</protein>
<evidence type="ECO:0000313" key="5">
    <source>
        <dbReference type="Proteomes" id="UP000245119"/>
    </source>
</evidence>
<reference evidence="4 5" key="1">
    <citation type="submission" date="2018-04" db="EMBL/GenBank/DDBJ databases">
        <title>The genome of golden apple snail Pomacea canaliculata provides insight into stress tolerance and invasive adaptation.</title>
        <authorList>
            <person name="Liu C."/>
            <person name="Liu B."/>
            <person name="Ren Y."/>
            <person name="Zhang Y."/>
            <person name="Wang H."/>
            <person name="Li S."/>
            <person name="Jiang F."/>
            <person name="Yin L."/>
            <person name="Zhang G."/>
            <person name="Qian W."/>
            <person name="Fan W."/>
        </authorList>
    </citation>
    <scope>NUCLEOTIDE SEQUENCE [LARGE SCALE GENOMIC DNA]</scope>
    <source>
        <strain evidence="4">SZHN2017</strain>
        <tissue evidence="4">Muscle</tissue>
    </source>
</reference>
<dbReference type="PROSITE" id="PS01186">
    <property type="entry name" value="EGF_2"/>
    <property type="match status" value="1"/>
</dbReference>
<dbReference type="OrthoDB" id="9629353at2759"/>
<feature type="region of interest" description="Disordered" evidence="1">
    <location>
        <begin position="296"/>
        <end position="356"/>
    </location>
</feature>
<keyword evidence="5" id="KW-1185">Reference proteome</keyword>
<dbReference type="Proteomes" id="UP000245119">
    <property type="component" value="Linkage Group LG9"/>
</dbReference>
<gene>
    <name evidence="4" type="ORF">C0Q70_14499</name>
</gene>
<name>A0A2T7NS81_POMCA</name>
<dbReference type="EMBL" id="PZQS01000009">
    <property type="protein sequence ID" value="PVD24030.1"/>
    <property type="molecule type" value="Genomic_DNA"/>
</dbReference>
<feature type="signal peptide" evidence="2">
    <location>
        <begin position="1"/>
        <end position="22"/>
    </location>
</feature>
<comment type="caution">
    <text evidence="4">The sequence shown here is derived from an EMBL/GenBank/DDBJ whole genome shotgun (WGS) entry which is preliminary data.</text>
</comment>
<accession>A0A2T7NS81</accession>
<dbReference type="InterPro" id="IPR000742">
    <property type="entry name" value="EGF"/>
</dbReference>
<evidence type="ECO:0000259" key="3">
    <source>
        <dbReference type="PROSITE" id="PS01186"/>
    </source>
</evidence>
<sequence length="386" mass="40368">MSPTTLYCLLGLVLIVPDAVIGAMFQEDCSVNNICISGYACEIDLQICLATPGQQCNTTTDCVYGASCSEGICYCNSGYRPFLAGFCEHDDNTRLLGEPCSDKRPCNHGKKVINLLRATKASSLCLTSTECVSHSTCDWLEGCVCDSGYTANEAGLCGPSAGGSSGDYCSSQTPCLSGYVCIEHTCYADVGVACSDSLQCANGICDSEQKQCLLPQYYRCQTSASCVSHATCASHGHCMCNTGYTPNRIGLCEAIGNQVANPTTSPTSVENSTQAVANSTQAVANSTQAVANSSHAVETSSHAVETSSHAVETSSHAVETSSHAVETSTHAVETSSHAVETSTHAVETSSHAVETSTRLVEGSTTISNTCSGTSTFCFVLCVHYYV</sequence>
<organism evidence="4 5">
    <name type="scientific">Pomacea canaliculata</name>
    <name type="common">Golden apple snail</name>
    <dbReference type="NCBI Taxonomy" id="400727"/>
    <lineage>
        <taxon>Eukaryota</taxon>
        <taxon>Metazoa</taxon>
        <taxon>Spiralia</taxon>
        <taxon>Lophotrochozoa</taxon>
        <taxon>Mollusca</taxon>
        <taxon>Gastropoda</taxon>
        <taxon>Caenogastropoda</taxon>
        <taxon>Architaenioglossa</taxon>
        <taxon>Ampullarioidea</taxon>
        <taxon>Ampullariidae</taxon>
        <taxon>Pomacea</taxon>
    </lineage>
</organism>
<feature type="domain" description="EGF-like" evidence="3">
    <location>
        <begin position="238"/>
        <end position="252"/>
    </location>
</feature>